<evidence type="ECO:0000256" key="1">
    <source>
        <dbReference type="ARBA" id="ARBA00001917"/>
    </source>
</evidence>
<protein>
    <submittedName>
        <fullName evidence="6">Flavin reductase family protein</fullName>
    </submittedName>
</protein>
<dbReference type="InterPro" id="IPR002563">
    <property type="entry name" value="Flavin_Rdtase-like_dom"/>
</dbReference>
<dbReference type="OrthoDB" id="9783347at2"/>
<keyword evidence="3" id="KW-0288">FMN</keyword>
<organism evidence="6 7">
    <name type="scientific">Alterirhizorhabdus solaris</name>
    <dbReference type="NCBI Taxonomy" id="2529389"/>
    <lineage>
        <taxon>Bacteria</taxon>
        <taxon>Pseudomonadati</taxon>
        <taxon>Pseudomonadota</taxon>
        <taxon>Alphaproteobacteria</taxon>
        <taxon>Sphingomonadales</taxon>
        <taxon>Rhizorhabdaceae</taxon>
        <taxon>Alterirhizorhabdus</taxon>
    </lineage>
</organism>
<keyword evidence="2" id="KW-0285">Flavoprotein</keyword>
<dbReference type="PANTHER" id="PTHR33798">
    <property type="entry name" value="FLAVOPROTEIN OXYGENASE"/>
    <property type="match status" value="1"/>
</dbReference>
<gene>
    <name evidence="6" type="ORF">FOY91_01685</name>
</gene>
<dbReference type="GO" id="GO:0016646">
    <property type="term" value="F:oxidoreductase activity, acting on the CH-NH group of donors, NAD or NADP as acceptor"/>
    <property type="evidence" value="ECO:0007669"/>
    <property type="project" value="UniProtKB-ARBA"/>
</dbReference>
<comment type="caution">
    <text evidence="6">The sequence shown here is derived from an EMBL/GenBank/DDBJ whole genome shotgun (WGS) entry which is preliminary data.</text>
</comment>
<dbReference type="RefSeq" id="WP_145147465.1">
    <property type="nucleotide sequence ID" value="NZ_VNIM01000003.1"/>
</dbReference>
<dbReference type="AlphaFoldDB" id="A0A558RD59"/>
<name>A0A558RD59_9SPHN</name>
<proteinExistence type="inferred from homology"/>
<keyword evidence="7" id="KW-1185">Reference proteome</keyword>
<evidence type="ECO:0000313" key="7">
    <source>
        <dbReference type="Proteomes" id="UP000318681"/>
    </source>
</evidence>
<dbReference type="SUPFAM" id="SSF50475">
    <property type="entry name" value="FMN-binding split barrel"/>
    <property type="match status" value="1"/>
</dbReference>
<comment type="similarity">
    <text evidence="4">Belongs to the flavoredoxin family.</text>
</comment>
<accession>A0A558RD59</accession>
<dbReference type="InterPro" id="IPR012349">
    <property type="entry name" value="Split_barrel_FMN-bd"/>
</dbReference>
<evidence type="ECO:0000256" key="4">
    <source>
        <dbReference type="ARBA" id="ARBA00038054"/>
    </source>
</evidence>
<dbReference type="EMBL" id="VNIM01000003">
    <property type="protein sequence ID" value="TVV77270.1"/>
    <property type="molecule type" value="Genomic_DNA"/>
</dbReference>
<feature type="domain" description="Flavin reductase like" evidence="5">
    <location>
        <begin position="19"/>
        <end position="171"/>
    </location>
</feature>
<evidence type="ECO:0000259" key="5">
    <source>
        <dbReference type="SMART" id="SM00903"/>
    </source>
</evidence>
<dbReference type="Gene3D" id="2.30.110.10">
    <property type="entry name" value="Electron Transport, Fmn-binding Protein, Chain A"/>
    <property type="match status" value="1"/>
</dbReference>
<dbReference type="Pfam" id="PF01613">
    <property type="entry name" value="Flavin_Reduct"/>
    <property type="match status" value="1"/>
</dbReference>
<dbReference type="Proteomes" id="UP000318681">
    <property type="component" value="Unassembled WGS sequence"/>
</dbReference>
<reference evidence="6 7" key="1">
    <citation type="submission" date="2019-07" db="EMBL/GenBank/DDBJ databases">
        <title>Sphingomonas solaris sp. nov., isolated from a solar panel from Boston, Massachusetts.</title>
        <authorList>
            <person name="Tanner K."/>
            <person name="Pascual J."/>
            <person name="Mancuso C."/>
            <person name="Pereto J."/>
            <person name="Khalil A."/>
            <person name="Vilanova C."/>
        </authorList>
    </citation>
    <scope>NUCLEOTIDE SEQUENCE [LARGE SCALE GENOMIC DNA]</scope>
    <source>
        <strain evidence="6 7">R4DWN</strain>
    </source>
</reference>
<evidence type="ECO:0000313" key="6">
    <source>
        <dbReference type="EMBL" id="TVV77270.1"/>
    </source>
</evidence>
<evidence type="ECO:0000256" key="2">
    <source>
        <dbReference type="ARBA" id="ARBA00022630"/>
    </source>
</evidence>
<dbReference type="PANTHER" id="PTHR33798:SF5">
    <property type="entry name" value="FLAVIN REDUCTASE LIKE DOMAIN-CONTAINING PROTEIN"/>
    <property type="match status" value="1"/>
</dbReference>
<evidence type="ECO:0000256" key="3">
    <source>
        <dbReference type="ARBA" id="ARBA00022643"/>
    </source>
</evidence>
<comment type="cofactor">
    <cofactor evidence="1">
        <name>FMN</name>
        <dbReference type="ChEBI" id="CHEBI:58210"/>
    </cofactor>
</comment>
<dbReference type="GO" id="GO:0010181">
    <property type="term" value="F:FMN binding"/>
    <property type="evidence" value="ECO:0007669"/>
    <property type="project" value="InterPro"/>
</dbReference>
<sequence>MQFDMADLPFGSRYKIMNSTITPRPIGWTVTVDEAGVPNCAPHSFFNALGSDPAMIVLGLIKVGGNDKDTAAYIRARGDFVVALVSEADGERMNLTAIDSPRGVNELALAGIESMPAARVSAPLIVSAPVCFECKVLDLLDYPGQTVVIAEVLVTHIRDEFVSDVKRMHLDTPAMKLIARTHGAGWYQRGSDQFQMQRPSYAAKTDGHAPD</sequence>
<dbReference type="SMART" id="SM00903">
    <property type="entry name" value="Flavin_Reduct"/>
    <property type="match status" value="1"/>
</dbReference>